<dbReference type="EMBL" id="LT629751">
    <property type="protein sequence ID" value="SDT30829.1"/>
    <property type="molecule type" value="Genomic_DNA"/>
</dbReference>
<dbReference type="RefSeq" id="WP_090351852.1">
    <property type="nucleotide sequence ID" value="NZ_LT629751.1"/>
</dbReference>
<keyword evidence="1" id="KW-0732">Signal</keyword>
<gene>
    <name evidence="3" type="ORF">SAMN05216221_4171</name>
</gene>
<feature type="signal peptide" evidence="1">
    <location>
        <begin position="1"/>
        <end position="26"/>
    </location>
</feature>
<proteinExistence type="predicted"/>
<keyword evidence="4" id="KW-1185">Reference proteome</keyword>
<dbReference type="Proteomes" id="UP000243359">
    <property type="component" value="Chromosome I"/>
</dbReference>
<name>A0A1H1ZB47_9PSED</name>
<evidence type="ECO:0000259" key="2">
    <source>
        <dbReference type="Pfam" id="PF13699"/>
    </source>
</evidence>
<dbReference type="AlphaFoldDB" id="A0A1H1ZB47"/>
<sequence length="206" mass="22371">MPLPALPARQLLRLALLLVAAAPAAAATCPAGEQEVCLGSCFCAPALGGELGTLYEDVGRMASGGLASWISQTRASVPDSALRPIPLHIRVQLEPWYDMRVLESVRYKIDDGRELNAANTVLQNPDVHAVTLIDLIVFRTAAQAENDVALWAHELKHVEQYLQWGVDGFAARYSRDYEAVEAPAYAIQREVARALKLPASQPAHAH</sequence>
<protein>
    <recommendedName>
        <fullName evidence="2">eCIS core domain-containing protein</fullName>
    </recommendedName>
</protein>
<evidence type="ECO:0000313" key="4">
    <source>
        <dbReference type="Proteomes" id="UP000243359"/>
    </source>
</evidence>
<organism evidence="3 4">
    <name type="scientific">Pseudomonas oryzae</name>
    <dbReference type="NCBI Taxonomy" id="1392877"/>
    <lineage>
        <taxon>Bacteria</taxon>
        <taxon>Pseudomonadati</taxon>
        <taxon>Pseudomonadota</taxon>
        <taxon>Gammaproteobacteria</taxon>
        <taxon>Pseudomonadales</taxon>
        <taxon>Pseudomonadaceae</taxon>
        <taxon>Pseudomonas</taxon>
    </lineage>
</organism>
<accession>A0A1H1ZB47</accession>
<dbReference type="InterPro" id="IPR025295">
    <property type="entry name" value="eCIS_core_dom"/>
</dbReference>
<dbReference type="Pfam" id="PF13699">
    <property type="entry name" value="eCIS_core"/>
    <property type="match status" value="1"/>
</dbReference>
<dbReference type="OrthoDB" id="7597153at2"/>
<evidence type="ECO:0000313" key="3">
    <source>
        <dbReference type="EMBL" id="SDT30829.1"/>
    </source>
</evidence>
<evidence type="ECO:0000256" key="1">
    <source>
        <dbReference type="SAM" id="SignalP"/>
    </source>
</evidence>
<feature type="domain" description="eCIS core" evidence="2">
    <location>
        <begin position="84"/>
        <end position="163"/>
    </location>
</feature>
<feature type="chain" id="PRO_5009267470" description="eCIS core domain-containing protein" evidence="1">
    <location>
        <begin position="27"/>
        <end position="206"/>
    </location>
</feature>
<reference evidence="4" key="1">
    <citation type="submission" date="2016-10" db="EMBL/GenBank/DDBJ databases">
        <authorList>
            <person name="Varghese N."/>
            <person name="Submissions S."/>
        </authorList>
    </citation>
    <scope>NUCLEOTIDE SEQUENCE [LARGE SCALE GENOMIC DNA]</scope>
    <source>
        <strain evidence="4">KCTC 32247</strain>
    </source>
</reference>